<evidence type="ECO:0000256" key="5">
    <source>
        <dbReference type="ARBA" id="ARBA00022679"/>
    </source>
</evidence>
<feature type="domain" description="HAMP" evidence="13">
    <location>
        <begin position="212"/>
        <end position="264"/>
    </location>
</feature>
<evidence type="ECO:0000256" key="3">
    <source>
        <dbReference type="ARBA" id="ARBA00012438"/>
    </source>
</evidence>
<dbReference type="Proteomes" id="UP000245125">
    <property type="component" value="Unassembled WGS sequence"/>
</dbReference>
<evidence type="ECO:0000256" key="1">
    <source>
        <dbReference type="ARBA" id="ARBA00000085"/>
    </source>
</evidence>
<feature type="modified residue" description="4-aspartylphosphate" evidence="8">
    <location>
        <position position="706"/>
    </location>
</feature>
<evidence type="ECO:0000256" key="7">
    <source>
        <dbReference type="ARBA" id="ARBA00023012"/>
    </source>
</evidence>
<dbReference type="SUPFAM" id="SSF47384">
    <property type="entry name" value="Homodimeric domain of signal transducing histidine kinase"/>
    <property type="match status" value="1"/>
</dbReference>
<keyword evidence="10" id="KW-0472">Membrane</keyword>
<evidence type="ECO:0000259" key="13">
    <source>
        <dbReference type="PROSITE" id="PS50885"/>
    </source>
</evidence>
<dbReference type="OrthoDB" id="9762493at2"/>
<dbReference type="PANTHER" id="PTHR43547:SF2">
    <property type="entry name" value="HYBRID SIGNAL TRANSDUCTION HISTIDINE KINASE C"/>
    <property type="match status" value="1"/>
</dbReference>
<dbReference type="Pfam" id="PF02518">
    <property type="entry name" value="HATPase_c"/>
    <property type="match status" value="1"/>
</dbReference>
<evidence type="ECO:0000313" key="15">
    <source>
        <dbReference type="Proteomes" id="UP000245125"/>
    </source>
</evidence>
<comment type="caution">
    <text evidence="8">Lacks conserved residue(s) required for the propagation of feature annotation.</text>
</comment>
<dbReference type="GO" id="GO:0016020">
    <property type="term" value="C:membrane"/>
    <property type="evidence" value="ECO:0007669"/>
    <property type="project" value="UniProtKB-SubCell"/>
</dbReference>
<keyword evidence="6 14" id="KW-0418">Kinase</keyword>
<dbReference type="PROSITE" id="PS50885">
    <property type="entry name" value="HAMP"/>
    <property type="match status" value="1"/>
</dbReference>
<comment type="catalytic activity">
    <reaction evidence="1">
        <text>ATP + protein L-histidine = ADP + protein N-phospho-L-histidine.</text>
        <dbReference type="EC" id="2.7.13.3"/>
    </reaction>
</comment>
<dbReference type="SMART" id="SM00387">
    <property type="entry name" value="HATPase_c"/>
    <property type="match status" value="1"/>
</dbReference>
<dbReference type="Gene3D" id="1.10.8.500">
    <property type="entry name" value="HAMP domain in histidine kinase"/>
    <property type="match status" value="1"/>
</dbReference>
<evidence type="ECO:0000256" key="4">
    <source>
        <dbReference type="ARBA" id="ARBA00022553"/>
    </source>
</evidence>
<evidence type="ECO:0000256" key="9">
    <source>
        <dbReference type="SAM" id="Coils"/>
    </source>
</evidence>
<evidence type="ECO:0000259" key="11">
    <source>
        <dbReference type="PROSITE" id="PS50109"/>
    </source>
</evidence>
<dbReference type="InterPro" id="IPR011006">
    <property type="entry name" value="CheY-like_superfamily"/>
</dbReference>
<dbReference type="InterPro" id="IPR003594">
    <property type="entry name" value="HATPase_dom"/>
</dbReference>
<keyword evidence="15" id="KW-1185">Reference proteome</keyword>
<dbReference type="CDD" id="cd06225">
    <property type="entry name" value="HAMP"/>
    <property type="match status" value="1"/>
</dbReference>
<dbReference type="Pfam" id="PF00672">
    <property type="entry name" value="HAMP"/>
    <property type="match status" value="1"/>
</dbReference>
<dbReference type="PRINTS" id="PR00344">
    <property type="entry name" value="BCTRLSENSOR"/>
</dbReference>
<keyword evidence="5" id="KW-0808">Transferase</keyword>
<dbReference type="PROSITE" id="PS50110">
    <property type="entry name" value="RESPONSE_REGULATORY"/>
    <property type="match status" value="2"/>
</dbReference>
<keyword evidence="9" id="KW-0175">Coiled coil</keyword>
<reference evidence="15" key="1">
    <citation type="submission" date="2018-03" db="EMBL/GenBank/DDBJ databases">
        <authorList>
            <person name="Zecchin S."/>
        </authorList>
    </citation>
    <scope>NUCLEOTIDE SEQUENCE [LARGE SCALE GENOMIC DNA]</scope>
</reference>
<evidence type="ECO:0000256" key="2">
    <source>
        <dbReference type="ARBA" id="ARBA00004370"/>
    </source>
</evidence>
<dbReference type="SUPFAM" id="SSF158472">
    <property type="entry name" value="HAMP domain-like"/>
    <property type="match status" value="1"/>
</dbReference>
<dbReference type="Pfam" id="PF00072">
    <property type="entry name" value="Response_reg"/>
    <property type="match status" value="2"/>
</dbReference>
<dbReference type="PROSITE" id="PS50109">
    <property type="entry name" value="HIS_KIN"/>
    <property type="match status" value="1"/>
</dbReference>
<dbReference type="Gene3D" id="3.40.50.2300">
    <property type="match status" value="2"/>
</dbReference>
<dbReference type="Gene3D" id="1.10.287.130">
    <property type="match status" value="1"/>
</dbReference>
<dbReference type="InterPro" id="IPR001789">
    <property type="entry name" value="Sig_transdc_resp-reg_receiver"/>
</dbReference>
<dbReference type="InterPro" id="IPR004358">
    <property type="entry name" value="Sig_transdc_His_kin-like_C"/>
</dbReference>
<dbReference type="SMART" id="SM00448">
    <property type="entry name" value="REC"/>
    <property type="match status" value="2"/>
</dbReference>
<dbReference type="CDD" id="cd00082">
    <property type="entry name" value="HisKA"/>
    <property type="match status" value="1"/>
</dbReference>
<dbReference type="PANTHER" id="PTHR43547">
    <property type="entry name" value="TWO-COMPONENT HISTIDINE KINASE"/>
    <property type="match status" value="1"/>
</dbReference>
<comment type="subcellular location">
    <subcellularLocation>
        <location evidence="2">Membrane</location>
    </subcellularLocation>
</comment>
<keyword evidence="4 8" id="KW-0597">Phosphoprotein</keyword>
<dbReference type="AlphaFoldDB" id="A0A2U3QKJ0"/>
<dbReference type="CDD" id="cd16922">
    <property type="entry name" value="HATPase_EvgS-ArcB-TorS-like"/>
    <property type="match status" value="1"/>
</dbReference>
<dbReference type="EC" id="2.7.13.3" evidence="3"/>
<feature type="transmembrane region" description="Helical" evidence="10">
    <location>
        <begin position="191"/>
        <end position="210"/>
    </location>
</feature>
<protein>
    <recommendedName>
        <fullName evidence="3">histidine kinase</fullName>
        <ecNumber evidence="3">2.7.13.3</ecNumber>
    </recommendedName>
</protein>
<feature type="domain" description="Response regulatory" evidence="12">
    <location>
        <begin position="658"/>
        <end position="770"/>
    </location>
</feature>
<dbReference type="InterPro" id="IPR036097">
    <property type="entry name" value="HisK_dim/P_sf"/>
</dbReference>
<dbReference type="Gene3D" id="3.30.565.10">
    <property type="entry name" value="Histidine kinase-like ATPase, C-terminal domain"/>
    <property type="match status" value="1"/>
</dbReference>
<keyword evidence="10" id="KW-0812">Transmembrane</keyword>
<evidence type="ECO:0000259" key="12">
    <source>
        <dbReference type="PROSITE" id="PS50110"/>
    </source>
</evidence>
<evidence type="ECO:0000256" key="8">
    <source>
        <dbReference type="PROSITE-ProRule" id="PRU00169"/>
    </source>
</evidence>
<proteinExistence type="predicted"/>
<dbReference type="InterPro" id="IPR003661">
    <property type="entry name" value="HisK_dim/P_dom"/>
</dbReference>
<gene>
    <name evidence="14" type="ORF">NBG4_780004</name>
</gene>
<keyword evidence="7" id="KW-0902">Two-component regulatory system</keyword>
<dbReference type="FunFam" id="3.30.565.10:FF:000010">
    <property type="entry name" value="Sensor histidine kinase RcsC"/>
    <property type="match status" value="1"/>
</dbReference>
<name>A0A2U3QKJ0_9BACT</name>
<dbReference type="GO" id="GO:0000155">
    <property type="term" value="F:phosphorelay sensor kinase activity"/>
    <property type="evidence" value="ECO:0007669"/>
    <property type="project" value="InterPro"/>
</dbReference>
<dbReference type="SMART" id="SM00388">
    <property type="entry name" value="HisKA"/>
    <property type="match status" value="1"/>
</dbReference>
<dbReference type="InterPro" id="IPR048904">
    <property type="entry name" value="Mcp40H-20-like_sensor"/>
</dbReference>
<feature type="coiled-coil region" evidence="9">
    <location>
        <begin position="273"/>
        <end position="307"/>
    </location>
</feature>
<dbReference type="FunFam" id="1.10.287.130:FF:000001">
    <property type="entry name" value="Two-component sensor histidine kinase"/>
    <property type="match status" value="1"/>
</dbReference>
<dbReference type="Pfam" id="PF00512">
    <property type="entry name" value="HisKA"/>
    <property type="match status" value="1"/>
</dbReference>
<accession>A0A2U3QKJ0</accession>
<keyword evidence="10" id="KW-1133">Transmembrane helix</keyword>
<dbReference type="SUPFAM" id="SSF52172">
    <property type="entry name" value="CheY-like"/>
    <property type="match status" value="2"/>
</dbReference>
<organism evidence="14 15">
    <name type="scientific">Candidatus Sulfobium mesophilum</name>
    <dbReference type="NCBI Taxonomy" id="2016548"/>
    <lineage>
        <taxon>Bacteria</taxon>
        <taxon>Pseudomonadati</taxon>
        <taxon>Nitrospirota</taxon>
        <taxon>Nitrospiria</taxon>
        <taxon>Nitrospirales</taxon>
        <taxon>Nitrospiraceae</taxon>
        <taxon>Candidatus Sulfobium</taxon>
    </lineage>
</organism>
<feature type="transmembrane region" description="Helical" evidence="10">
    <location>
        <begin position="13"/>
        <end position="35"/>
    </location>
</feature>
<evidence type="ECO:0000313" key="14">
    <source>
        <dbReference type="EMBL" id="SPQ01885.1"/>
    </source>
</evidence>
<dbReference type="Gene3D" id="3.30.450.290">
    <property type="match status" value="1"/>
</dbReference>
<dbReference type="SMART" id="SM00304">
    <property type="entry name" value="HAMP"/>
    <property type="match status" value="1"/>
</dbReference>
<evidence type="ECO:0000256" key="6">
    <source>
        <dbReference type="ARBA" id="ARBA00022777"/>
    </source>
</evidence>
<sequence>MFGLIRKRLGNEILAVIIITIVFVLGIEIVVRLHYGMKDRTEIMEMYCSELALSVHSSFIYPMSVGDSDGIARQLSEIREKIKDVEVHVCDSNKKVAYSTHQDAIKTTLSASLYSEKFIRNLDEVLTNGGSQKLFLDEIRGERYLFIIHPLLNETGCYRCHGSSRKILGGMILKIEANRTYAQVSAARNRTILLGLFSISAITAIIYTMLTKLIRRPVENLAEKAKRFAEGDMSVSVDVTAKNEIGVLGNTFNYMVDSISSFSRKLEREVTRKTNLLNERTELLTLLERANRELRELDKLKSTFLANMSHELRTPMNAIIGYTELLLDGVDGPINEEQEKSLHKVVSNAKHLLQLINDVLDISKIESGKVELHPREIDLKWVTESVLPTFEPMIRQKGLSIRLDFDESLPPVFADEDKVAQILINLLSNAVKFTNKGGIAITAHASDKGIKAGAPPLFVEVCVEDTGIGIKEEDMSKLFDKFSQLDISSTRQYEGTGLGLSIARGLVVLHKGVIWVTSEYGKGSRFLFTLPARREVLEKSAEPAIETLMAEGLSSYFNTATGPFLKEPRYAGSLIRCWEYFHCGQTSCPGYGSEESRCWLIIGTHCRGTKVASYPEKVDFCKGCEIIERLLLETDELYEMDKVVAEAEECGSADRKKCVLSVDDNPEAVEIIRKYLGKDYHVVGLVSSENVVEKVKEIKPLAITLDIMMPVKDGWQVLRELKSTPETQDIPVIILSIIDEKQLGFSLGAAEYIVKPIEKDILLRKLKNLEKMAKINRILIVDNERDAVKLIGTMLTEAGYEVMEAYTSEEAVDAMRGSKPDLIVLNLTMPEVSGVDVIEHMKADDEIRNIPLIIVTQRELTERQMSELNGRIQGILNRATLTTEGLLKEIKETISKCDKS</sequence>
<dbReference type="InterPro" id="IPR005467">
    <property type="entry name" value="His_kinase_dom"/>
</dbReference>
<dbReference type="Pfam" id="PF21563">
    <property type="entry name" value="Mcp40H-20_sensor"/>
    <property type="match status" value="1"/>
</dbReference>
<evidence type="ECO:0000256" key="10">
    <source>
        <dbReference type="SAM" id="Phobius"/>
    </source>
</evidence>
<dbReference type="SUPFAM" id="SSF55874">
    <property type="entry name" value="ATPase domain of HSP90 chaperone/DNA topoisomerase II/histidine kinase"/>
    <property type="match status" value="1"/>
</dbReference>
<dbReference type="EMBL" id="OUUY01000128">
    <property type="protein sequence ID" value="SPQ01885.1"/>
    <property type="molecule type" value="Genomic_DNA"/>
</dbReference>
<feature type="domain" description="Histidine kinase" evidence="11">
    <location>
        <begin position="307"/>
        <end position="534"/>
    </location>
</feature>
<feature type="domain" description="Response regulatory" evidence="12">
    <location>
        <begin position="777"/>
        <end position="898"/>
    </location>
</feature>
<dbReference type="InterPro" id="IPR003660">
    <property type="entry name" value="HAMP_dom"/>
</dbReference>
<dbReference type="InterPro" id="IPR036890">
    <property type="entry name" value="HATPase_C_sf"/>
</dbReference>